<sequence length="142" mass="16515">DILKHFQREFPSLEDFKAKWIVINNGIYTARFLKNLANAGDKLRNTLNISKEYFIFGSFGRFMPEKGFNYIIEATDILRRKENPSLNFFILAVGSGDYEREYKRDVEGKDLLHLFRFMPFSPNVADLMKGCDTILMPCIVST</sequence>
<organism evidence="2">
    <name type="scientific">marine sediment metagenome</name>
    <dbReference type="NCBI Taxonomy" id="412755"/>
    <lineage>
        <taxon>unclassified sequences</taxon>
        <taxon>metagenomes</taxon>
        <taxon>ecological metagenomes</taxon>
    </lineage>
</organism>
<evidence type="ECO:0000259" key="1">
    <source>
        <dbReference type="Pfam" id="PF00534"/>
    </source>
</evidence>
<feature type="domain" description="Glycosyl transferase family 1" evidence="1">
    <location>
        <begin position="42"/>
        <end position="139"/>
    </location>
</feature>
<dbReference type="AlphaFoldDB" id="X1S523"/>
<dbReference type="GO" id="GO:0016757">
    <property type="term" value="F:glycosyltransferase activity"/>
    <property type="evidence" value="ECO:0007669"/>
    <property type="project" value="InterPro"/>
</dbReference>
<accession>X1S523</accession>
<dbReference type="InterPro" id="IPR001296">
    <property type="entry name" value="Glyco_trans_1"/>
</dbReference>
<dbReference type="SUPFAM" id="SSF53756">
    <property type="entry name" value="UDP-Glycosyltransferase/glycogen phosphorylase"/>
    <property type="match status" value="1"/>
</dbReference>
<dbReference type="Gene3D" id="3.40.50.2000">
    <property type="entry name" value="Glycogen Phosphorylase B"/>
    <property type="match status" value="2"/>
</dbReference>
<reference evidence="2" key="1">
    <citation type="journal article" date="2014" name="Front. Microbiol.">
        <title>High frequency of phylogenetically diverse reductive dehalogenase-homologous genes in deep subseafloor sedimentary metagenomes.</title>
        <authorList>
            <person name="Kawai M."/>
            <person name="Futagami T."/>
            <person name="Toyoda A."/>
            <person name="Takaki Y."/>
            <person name="Nishi S."/>
            <person name="Hori S."/>
            <person name="Arai W."/>
            <person name="Tsubouchi T."/>
            <person name="Morono Y."/>
            <person name="Uchiyama I."/>
            <person name="Ito T."/>
            <person name="Fujiyama A."/>
            <person name="Inagaki F."/>
            <person name="Takami H."/>
        </authorList>
    </citation>
    <scope>NUCLEOTIDE SEQUENCE</scope>
    <source>
        <strain evidence="2">Expedition CK06-06</strain>
    </source>
</reference>
<dbReference type="Pfam" id="PF00534">
    <property type="entry name" value="Glycos_transf_1"/>
    <property type="match status" value="1"/>
</dbReference>
<comment type="caution">
    <text evidence="2">The sequence shown here is derived from an EMBL/GenBank/DDBJ whole genome shotgun (WGS) entry which is preliminary data.</text>
</comment>
<name>X1S523_9ZZZZ</name>
<evidence type="ECO:0000313" key="2">
    <source>
        <dbReference type="EMBL" id="GAI74246.1"/>
    </source>
</evidence>
<gene>
    <name evidence="2" type="ORF">S12H4_20263</name>
</gene>
<dbReference type="EMBL" id="BARW01010246">
    <property type="protein sequence ID" value="GAI74246.1"/>
    <property type="molecule type" value="Genomic_DNA"/>
</dbReference>
<proteinExistence type="predicted"/>
<feature type="non-terminal residue" evidence="2">
    <location>
        <position position="1"/>
    </location>
</feature>
<protein>
    <recommendedName>
        <fullName evidence="1">Glycosyl transferase family 1 domain-containing protein</fullName>
    </recommendedName>
</protein>